<feature type="compositionally biased region" description="Basic and acidic residues" evidence="1">
    <location>
        <begin position="36"/>
        <end position="46"/>
    </location>
</feature>
<dbReference type="Proteomes" id="UP000789396">
    <property type="component" value="Unassembled WGS sequence"/>
</dbReference>
<keyword evidence="3" id="KW-1185">Reference proteome</keyword>
<protein>
    <submittedName>
        <fullName evidence="2">18843_t:CDS:1</fullName>
    </submittedName>
</protein>
<evidence type="ECO:0000256" key="1">
    <source>
        <dbReference type="SAM" id="MobiDB-lite"/>
    </source>
</evidence>
<reference evidence="2" key="1">
    <citation type="submission" date="2021-06" db="EMBL/GenBank/DDBJ databases">
        <authorList>
            <person name="Kallberg Y."/>
            <person name="Tangrot J."/>
            <person name="Rosling A."/>
        </authorList>
    </citation>
    <scope>NUCLEOTIDE SEQUENCE</scope>
    <source>
        <strain evidence="2">IN212</strain>
    </source>
</reference>
<name>A0A9N9C0R7_9GLOM</name>
<gene>
    <name evidence="2" type="ORF">RFULGI_LOCUS6067</name>
</gene>
<sequence>MSSQNDNSESSTFSTSGFSTSGVSSFAKWIKSQLSRSDKSSKEKSTKPFSPLKNPTRVFATFPGPSKFSSKLSRKVVEKSLKRSKSLTSPSANNNNTTTTHNAATHKTATNKRDKNNPTVKKKRPNSICAEPNFWVNEEILESDDLIPKTIFSEPNIYELSQKDFVSGPSKEDCLENTFIVRGSIEHFAYQHEVDQDLFIKLLC</sequence>
<comment type="caution">
    <text evidence="2">The sequence shown here is derived from an EMBL/GenBank/DDBJ whole genome shotgun (WGS) entry which is preliminary data.</text>
</comment>
<organism evidence="2 3">
    <name type="scientific">Racocetra fulgida</name>
    <dbReference type="NCBI Taxonomy" id="60492"/>
    <lineage>
        <taxon>Eukaryota</taxon>
        <taxon>Fungi</taxon>
        <taxon>Fungi incertae sedis</taxon>
        <taxon>Mucoromycota</taxon>
        <taxon>Glomeromycotina</taxon>
        <taxon>Glomeromycetes</taxon>
        <taxon>Diversisporales</taxon>
        <taxon>Gigasporaceae</taxon>
        <taxon>Racocetra</taxon>
    </lineage>
</organism>
<dbReference type="OrthoDB" id="2418749at2759"/>
<proteinExistence type="predicted"/>
<feature type="non-terminal residue" evidence="2">
    <location>
        <position position="1"/>
    </location>
</feature>
<feature type="compositionally biased region" description="Low complexity" evidence="1">
    <location>
        <begin position="92"/>
        <end position="108"/>
    </location>
</feature>
<feature type="region of interest" description="Disordered" evidence="1">
    <location>
        <begin position="1"/>
        <end position="125"/>
    </location>
</feature>
<dbReference type="EMBL" id="CAJVPZ010007464">
    <property type="protein sequence ID" value="CAG8586608.1"/>
    <property type="molecule type" value="Genomic_DNA"/>
</dbReference>
<dbReference type="AlphaFoldDB" id="A0A9N9C0R7"/>
<accession>A0A9N9C0R7</accession>
<feature type="compositionally biased region" description="Low complexity" evidence="1">
    <location>
        <begin position="8"/>
        <end position="26"/>
    </location>
</feature>
<evidence type="ECO:0000313" key="3">
    <source>
        <dbReference type="Proteomes" id="UP000789396"/>
    </source>
</evidence>
<evidence type="ECO:0000313" key="2">
    <source>
        <dbReference type="EMBL" id="CAG8586608.1"/>
    </source>
</evidence>